<accession>A0A9D4QND6</accession>
<keyword evidence="2" id="KW-1185">Reference proteome</keyword>
<name>A0A9D4QND6_DREPO</name>
<reference evidence="1" key="1">
    <citation type="journal article" date="2019" name="bioRxiv">
        <title>The Genome of the Zebra Mussel, Dreissena polymorpha: A Resource for Invasive Species Research.</title>
        <authorList>
            <person name="McCartney M.A."/>
            <person name="Auch B."/>
            <person name="Kono T."/>
            <person name="Mallez S."/>
            <person name="Zhang Y."/>
            <person name="Obille A."/>
            <person name="Becker A."/>
            <person name="Abrahante J.E."/>
            <person name="Garbe J."/>
            <person name="Badalamenti J.P."/>
            <person name="Herman A."/>
            <person name="Mangelson H."/>
            <person name="Liachko I."/>
            <person name="Sullivan S."/>
            <person name="Sone E.D."/>
            <person name="Koren S."/>
            <person name="Silverstein K.A.T."/>
            <person name="Beckman K.B."/>
            <person name="Gohl D.M."/>
        </authorList>
    </citation>
    <scope>NUCLEOTIDE SEQUENCE</scope>
    <source>
        <strain evidence="1">Duluth1</strain>
        <tissue evidence="1">Whole animal</tissue>
    </source>
</reference>
<evidence type="ECO:0000313" key="2">
    <source>
        <dbReference type="Proteomes" id="UP000828390"/>
    </source>
</evidence>
<dbReference type="AlphaFoldDB" id="A0A9D4QND6"/>
<protein>
    <submittedName>
        <fullName evidence="1">Uncharacterized protein</fullName>
    </submittedName>
</protein>
<organism evidence="1 2">
    <name type="scientific">Dreissena polymorpha</name>
    <name type="common">Zebra mussel</name>
    <name type="synonym">Mytilus polymorpha</name>
    <dbReference type="NCBI Taxonomy" id="45954"/>
    <lineage>
        <taxon>Eukaryota</taxon>
        <taxon>Metazoa</taxon>
        <taxon>Spiralia</taxon>
        <taxon>Lophotrochozoa</taxon>
        <taxon>Mollusca</taxon>
        <taxon>Bivalvia</taxon>
        <taxon>Autobranchia</taxon>
        <taxon>Heteroconchia</taxon>
        <taxon>Euheterodonta</taxon>
        <taxon>Imparidentia</taxon>
        <taxon>Neoheterodontei</taxon>
        <taxon>Myida</taxon>
        <taxon>Dreissenoidea</taxon>
        <taxon>Dreissenidae</taxon>
        <taxon>Dreissena</taxon>
    </lineage>
</organism>
<evidence type="ECO:0000313" key="1">
    <source>
        <dbReference type="EMBL" id="KAH3837374.1"/>
    </source>
</evidence>
<gene>
    <name evidence="1" type="ORF">DPMN_110761</name>
</gene>
<comment type="caution">
    <text evidence="1">The sequence shown here is derived from an EMBL/GenBank/DDBJ whole genome shotgun (WGS) entry which is preliminary data.</text>
</comment>
<proteinExistence type="predicted"/>
<sequence>MTSVFVDINTAPTCKIRIFNPFPTSWSIKQDTIVGQAEKIDTIKGTVVEKEHSDEEGNFISARRVTIKQDEPTITRATEMNTKESVDVQINLQSMYENACANRSHEEKLEIAKLLCRFKDSFSKDDLDLGETHLTEHSINTGNAAPIRQQPRRVPMAFAYAERKLYKSF</sequence>
<dbReference type="Proteomes" id="UP000828390">
    <property type="component" value="Unassembled WGS sequence"/>
</dbReference>
<reference evidence="1" key="2">
    <citation type="submission" date="2020-11" db="EMBL/GenBank/DDBJ databases">
        <authorList>
            <person name="McCartney M.A."/>
            <person name="Auch B."/>
            <person name="Kono T."/>
            <person name="Mallez S."/>
            <person name="Becker A."/>
            <person name="Gohl D.M."/>
            <person name="Silverstein K.A.T."/>
            <person name="Koren S."/>
            <person name="Bechman K.B."/>
            <person name="Herman A."/>
            <person name="Abrahante J.E."/>
            <person name="Garbe J."/>
        </authorList>
    </citation>
    <scope>NUCLEOTIDE SEQUENCE</scope>
    <source>
        <strain evidence="1">Duluth1</strain>
        <tissue evidence="1">Whole animal</tissue>
    </source>
</reference>
<dbReference type="EMBL" id="JAIWYP010000004">
    <property type="protein sequence ID" value="KAH3837374.1"/>
    <property type="molecule type" value="Genomic_DNA"/>
</dbReference>